<dbReference type="AlphaFoldDB" id="A0A1A7QZZ9"/>
<organism evidence="2 3">
    <name type="scientific">Gelidibacter algens</name>
    <dbReference type="NCBI Taxonomy" id="49280"/>
    <lineage>
        <taxon>Bacteria</taxon>
        <taxon>Pseudomonadati</taxon>
        <taxon>Bacteroidota</taxon>
        <taxon>Flavobacteriia</taxon>
        <taxon>Flavobacteriales</taxon>
        <taxon>Flavobacteriaceae</taxon>
        <taxon>Gelidibacter</taxon>
    </lineage>
</organism>
<dbReference type="Proteomes" id="UP000248987">
    <property type="component" value="Unassembled WGS sequence"/>
</dbReference>
<feature type="signal peptide" evidence="1">
    <location>
        <begin position="1"/>
        <end position="20"/>
    </location>
</feature>
<reference evidence="2 3" key="1">
    <citation type="submission" date="2018-06" db="EMBL/GenBank/DDBJ databases">
        <title>Genomic Encyclopedia of Archaeal and Bacterial Type Strains, Phase II (KMG-II): from individual species to whole genera.</title>
        <authorList>
            <person name="Goeker M."/>
        </authorList>
    </citation>
    <scope>NUCLEOTIDE SEQUENCE [LARGE SCALE GENOMIC DNA]</scope>
    <source>
        <strain evidence="2 3">DSM 12408</strain>
    </source>
</reference>
<feature type="chain" id="PRO_5030025447" description="Lipoprotein" evidence="1">
    <location>
        <begin position="21"/>
        <end position="206"/>
    </location>
</feature>
<sequence length="206" mass="22963">MRCIKITALCIAISTLTNCASGYKLIAPKSINYISTNEIDNVKLEYKYDLLDKKYAKKEVKKGVKLVAIKITNNSDRDLMFGRDVKLTYANGSEIYVMENEKVFKTLKQSPASYLFYLLLTPMNLYTSETSSRGYQETTSSFPIGLILGPGLAGGHMIAASSANKKFKTEMLDYNINGTEIKKGETKYGLIGIKADSFDSLKLKIE</sequence>
<comment type="caution">
    <text evidence="2">The sequence shown here is derived from an EMBL/GenBank/DDBJ whole genome shotgun (WGS) entry which is preliminary data.</text>
</comment>
<evidence type="ECO:0000313" key="3">
    <source>
        <dbReference type="Proteomes" id="UP000248987"/>
    </source>
</evidence>
<evidence type="ECO:0008006" key="4">
    <source>
        <dbReference type="Google" id="ProtNLM"/>
    </source>
</evidence>
<keyword evidence="3" id="KW-1185">Reference proteome</keyword>
<dbReference type="EMBL" id="QLLQ01000001">
    <property type="protein sequence ID" value="RAJ27887.1"/>
    <property type="molecule type" value="Genomic_DNA"/>
</dbReference>
<protein>
    <recommendedName>
        <fullName evidence="4">Lipoprotein</fullName>
    </recommendedName>
</protein>
<dbReference type="RefSeq" id="WP_066433423.1">
    <property type="nucleotide sequence ID" value="NZ_LZRN01000015.1"/>
</dbReference>
<gene>
    <name evidence="2" type="ORF">LX77_00461</name>
</gene>
<evidence type="ECO:0000313" key="2">
    <source>
        <dbReference type="EMBL" id="RAJ27887.1"/>
    </source>
</evidence>
<dbReference type="OrthoDB" id="798271at2"/>
<keyword evidence="1" id="KW-0732">Signal</keyword>
<accession>A0A1A7QZZ9</accession>
<evidence type="ECO:0000256" key="1">
    <source>
        <dbReference type="SAM" id="SignalP"/>
    </source>
</evidence>
<proteinExistence type="predicted"/>
<name>A0A1A7QZZ9_9FLAO</name>